<name>A0ABM3IYI0_BACDO</name>
<evidence type="ECO:0000313" key="2">
    <source>
        <dbReference type="Proteomes" id="UP001652620"/>
    </source>
</evidence>
<accession>A0ABM3IYI0</accession>
<keyword evidence="1" id="KW-0472">Membrane</keyword>
<keyword evidence="1" id="KW-1133">Transmembrane helix</keyword>
<protein>
    <submittedName>
        <fullName evidence="3">Uncharacterized protein LOC125775448</fullName>
    </submittedName>
</protein>
<evidence type="ECO:0000256" key="1">
    <source>
        <dbReference type="SAM" id="Phobius"/>
    </source>
</evidence>
<proteinExistence type="predicted"/>
<organism evidence="2 3">
    <name type="scientific">Bactrocera dorsalis</name>
    <name type="common">Oriental fruit fly</name>
    <name type="synonym">Dacus dorsalis</name>
    <dbReference type="NCBI Taxonomy" id="27457"/>
    <lineage>
        <taxon>Eukaryota</taxon>
        <taxon>Metazoa</taxon>
        <taxon>Ecdysozoa</taxon>
        <taxon>Arthropoda</taxon>
        <taxon>Hexapoda</taxon>
        <taxon>Insecta</taxon>
        <taxon>Pterygota</taxon>
        <taxon>Neoptera</taxon>
        <taxon>Endopterygota</taxon>
        <taxon>Diptera</taxon>
        <taxon>Brachycera</taxon>
        <taxon>Muscomorpha</taxon>
        <taxon>Tephritoidea</taxon>
        <taxon>Tephritidae</taxon>
        <taxon>Bactrocera</taxon>
        <taxon>Bactrocera</taxon>
    </lineage>
</organism>
<dbReference type="GeneID" id="125775448"/>
<reference evidence="2" key="1">
    <citation type="submission" date="2025-05" db="UniProtKB">
        <authorList>
            <consortium name="RefSeq"/>
        </authorList>
    </citation>
    <scope>NUCLEOTIDE SEQUENCE [LARGE SCALE GENOMIC DNA]</scope>
</reference>
<reference evidence="3" key="2">
    <citation type="submission" date="2025-08" db="UniProtKB">
        <authorList>
            <consortium name="RefSeq"/>
        </authorList>
    </citation>
    <scope>IDENTIFICATION</scope>
    <source>
        <tissue evidence="3">Adult</tissue>
    </source>
</reference>
<evidence type="ECO:0000313" key="3">
    <source>
        <dbReference type="RefSeq" id="XP_049302041.1"/>
    </source>
</evidence>
<keyword evidence="2" id="KW-1185">Reference proteome</keyword>
<dbReference type="InterPro" id="IPR009882">
    <property type="entry name" value="Gypsy"/>
</dbReference>
<keyword evidence="1" id="KW-0812">Transmembrane</keyword>
<sequence length="309" mass="36257">MLIENNNKEKSINSQFERILETLDPKATNDNLIIAEIYNELQTITNNINFAKNNNFYSGTLNLNDIHICYLEQAKITIYKYLILETKCRPYNVYPLAHKHGKIILDPKIAKCNNYQRISKCKNYFSSFICKSEPSDNCTTKILNDKSAQCETIHENNAPIKILEDGHILTDYEHSWNSMPISGPKLIHFSESTNIDGITYYNHQQQLREIIHNQHSEKLEVLRILSSKSNYKFSNIQEISTFLIPIEENPVHFTFFIIMGFLTLVVTTHGMVHLCRYHVNRRMLHRQRQIDELYEVEMKRLQQQQFVAA</sequence>
<gene>
    <name evidence="3" type="primary">LOC125775448</name>
</gene>
<dbReference type="Proteomes" id="UP001652620">
    <property type="component" value="Chromosome 1"/>
</dbReference>
<dbReference type="RefSeq" id="XP_049302041.1">
    <property type="nucleotide sequence ID" value="XM_049446084.1"/>
</dbReference>
<feature type="transmembrane region" description="Helical" evidence="1">
    <location>
        <begin position="253"/>
        <end position="279"/>
    </location>
</feature>
<dbReference type="Pfam" id="PF07253">
    <property type="entry name" value="Gypsy"/>
    <property type="match status" value="1"/>
</dbReference>